<dbReference type="InterPro" id="IPR011990">
    <property type="entry name" value="TPR-like_helical_dom_sf"/>
</dbReference>
<comment type="caution">
    <text evidence="4">The sequence shown here is derived from an EMBL/GenBank/DDBJ whole genome shotgun (WGS) entry which is preliminary data.</text>
</comment>
<evidence type="ECO:0000256" key="2">
    <source>
        <dbReference type="PROSITE-ProRule" id="PRU00708"/>
    </source>
</evidence>
<dbReference type="GO" id="GO:0003723">
    <property type="term" value="F:RNA binding"/>
    <property type="evidence" value="ECO:0007669"/>
    <property type="project" value="InterPro"/>
</dbReference>
<evidence type="ECO:0000256" key="3">
    <source>
        <dbReference type="SAM" id="MobiDB-lite"/>
    </source>
</evidence>
<dbReference type="GO" id="GO:0009451">
    <property type="term" value="P:RNA modification"/>
    <property type="evidence" value="ECO:0007669"/>
    <property type="project" value="InterPro"/>
</dbReference>
<feature type="region of interest" description="Disordered" evidence="3">
    <location>
        <begin position="1"/>
        <end position="24"/>
    </location>
</feature>
<protein>
    <recommendedName>
        <fullName evidence="6">Pentatricopeptide repeat-containing protein</fullName>
    </recommendedName>
</protein>
<evidence type="ECO:0000256" key="1">
    <source>
        <dbReference type="ARBA" id="ARBA00022737"/>
    </source>
</evidence>
<dbReference type="PANTHER" id="PTHR47926">
    <property type="entry name" value="PENTATRICOPEPTIDE REPEAT-CONTAINING PROTEIN"/>
    <property type="match status" value="1"/>
</dbReference>
<evidence type="ECO:0008006" key="6">
    <source>
        <dbReference type="Google" id="ProtNLM"/>
    </source>
</evidence>
<keyword evidence="5" id="KW-1185">Reference proteome</keyword>
<dbReference type="NCBIfam" id="TIGR00756">
    <property type="entry name" value="PPR"/>
    <property type="match status" value="2"/>
</dbReference>
<dbReference type="Pfam" id="PF01535">
    <property type="entry name" value="PPR"/>
    <property type="match status" value="4"/>
</dbReference>
<dbReference type="InterPro" id="IPR002885">
    <property type="entry name" value="PPR_rpt"/>
</dbReference>
<dbReference type="FunFam" id="1.25.40.10:FF:000285">
    <property type="entry name" value="Pentatricopeptide repeat-containing protein, chloroplastic"/>
    <property type="match status" value="1"/>
</dbReference>
<dbReference type="Gene3D" id="1.25.40.10">
    <property type="entry name" value="Tetratricopeptide repeat domain"/>
    <property type="match status" value="2"/>
</dbReference>
<sequence>MNKLNSSFLNHLKPPLQSAPTATTKTFNTSFPRTPSCSKPTHLRIPTPSLIFSKLAPPYTSLYGLSFHQCIVVNGFSLDAYIASSLINFYAKFGHAQNARKVFNVMPHRNFVPWTSIIGCYSCAGNVGIAFEMFSEIRREEVQPSSVTLVSLISGVSELVYLQCLHGCAVLYGFESEITLANSMLNVYGKCGRVEDARDLFEYTNARDIVSWNSLISSYSQAEISEKYSGFCIR</sequence>
<organism evidence="4 5">
    <name type="scientific">Malus domestica</name>
    <name type="common">Apple</name>
    <name type="synonym">Pyrus malus</name>
    <dbReference type="NCBI Taxonomy" id="3750"/>
    <lineage>
        <taxon>Eukaryota</taxon>
        <taxon>Viridiplantae</taxon>
        <taxon>Streptophyta</taxon>
        <taxon>Embryophyta</taxon>
        <taxon>Tracheophyta</taxon>
        <taxon>Spermatophyta</taxon>
        <taxon>Magnoliopsida</taxon>
        <taxon>eudicotyledons</taxon>
        <taxon>Gunneridae</taxon>
        <taxon>Pentapetalae</taxon>
        <taxon>rosids</taxon>
        <taxon>fabids</taxon>
        <taxon>Rosales</taxon>
        <taxon>Rosaceae</taxon>
        <taxon>Amygdaloideae</taxon>
        <taxon>Maleae</taxon>
        <taxon>Malus</taxon>
    </lineage>
</organism>
<proteinExistence type="predicted"/>
<accession>A0A498K2A0</accession>
<dbReference type="AlphaFoldDB" id="A0A498K2A0"/>
<keyword evidence="1" id="KW-0677">Repeat</keyword>
<gene>
    <name evidence="4" type="ORF">DVH24_011746</name>
</gene>
<feature type="repeat" description="PPR" evidence="2">
    <location>
        <begin position="177"/>
        <end position="211"/>
    </location>
</feature>
<dbReference type="PROSITE" id="PS51375">
    <property type="entry name" value="PPR"/>
    <property type="match status" value="2"/>
</dbReference>
<feature type="repeat" description="PPR" evidence="2">
    <location>
        <begin position="110"/>
        <end position="144"/>
    </location>
</feature>
<dbReference type="PANTHER" id="PTHR47926:SF359">
    <property type="entry name" value="PENTACOTRIPEPTIDE-REPEAT REGION OF PRORP DOMAIN-CONTAINING PROTEIN"/>
    <property type="match status" value="1"/>
</dbReference>
<evidence type="ECO:0000313" key="5">
    <source>
        <dbReference type="Proteomes" id="UP000290289"/>
    </source>
</evidence>
<evidence type="ECO:0000313" key="4">
    <source>
        <dbReference type="EMBL" id="RXH99421.1"/>
    </source>
</evidence>
<dbReference type="Proteomes" id="UP000290289">
    <property type="component" value="Chromosome 5"/>
</dbReference>
<dbReference type="InterPro" id="IPR046960">
    <property type="entry name" value="PPR_At4g14850-like_plant"/>
</dbReference>
<name>A0A498K2A0_MALDO</name>
<dbReference type="EMBL" id="RDQH01000331">
    <property type="protein sequence ID" value="RXH99421.1"/>
    <property type="molecule type" value="Genomic_DNA"/>
</dbReference>
<reference evidence="4 5" key="1">
    <citation type="submission" date="2018-10" db="EMBL/GenBank/DDBJ databases">
        <title>A high-quality apple genome assembly.</title>
        <authorList>
            <person name="Hu J."/>
        </authorList>
    </citation>
    <scope>NUCLEOTIDE SEQUENCE [LARGE SCALE GENOMIC DNA]</scope>
    <source>
        <strain evidence="5">cv. HFTH1</strain>
        <tissue evidence="4">Young leaf</tissue>
    </source>
</reference>